<dbReference type="Proteomes" id="UP000663881">
    <property type="component" value="Unassembled WGS sequence"/>
</dbReference>
<dbReference type="AlphaFoldDB" id="A0A820T388"/>
<evidence type="ECO:0000313" key="2">
    <source>
        <dbReference type="Proteomes" id="UP000663881"/>
    </source>
</evidence>
<accession>A0A820T388</accession>
<protein>
    <submittedName>
        <fullName evidence="1">Uncharacterized protein</fullName>
    </submittedName>
</protein>
<name>A0A820T388_9BILA</name>
<reference evidence="1" key="1">
    <citation type="submission" date="2021-02" db="EMBL/GenBank/DDBJ databases">
        <authorList>
            <person name="Nowell W R."/>
        </authorList>
    </citation>
    <scope>NUCLEOTIDE SEQUENCE</scope>
</reference>
<organism evidence="1 2">
    <name type="scientific">Adineta steineri</name>
    <dbReference type="NCBI Taxonomy" id="433720"/>
    <lineage>
        <taxon>Eukaryota</taxon>
        <taxon>Metazoa</taxon>
        <taxon>Spiralia</taxon>
        <taxon>Gnathifera</taxon>
        <taxon>Rotifera</taxon>
        <taxon>Eurotatoria</taxon>
        <taxon>Bdelloidea</taxon>
        <taxon>Adinetida</taxon>
        <taxon>Adinetidae</taxon>
        <taxon>Adineta</taxon>
    </lineage>
</organism>
<comment type="caution">
    <text evidence="1">The sequence shown here is derived from an EMBL/GenBank/DDBJ whole genome shotgun (WGS) entry which is preliminary data.</text>
</comment>
<feature type="non-terminal residue" evidence="1">
    <location>
        <position position="61"/>
    </location>
</feature>
<gene>
    <name evidence="1" type="ORF">OKA104_LOCUS54674</name>
</gene>
<proteinExistence type="predicted"/>
<evidence type="ECO:0000313" key="1">
    <source>
        <dbReference type="EMBL" id="CAF4460669.1"/>
    </source>
</evidence>
<sequence length="61" mass="7044">MKRSIEEIHHIPTTEYLPVLAPKLPTTRLAVENNSDDEKLIKICVNLHKSTFNFKPSQEID</sequence>
<dbReference type="EMBL" id="CAJOAY010036945">
    <property type="protein sequence ID" value="CAF4460669.1"/>
    <property type="molecule type" value="Genomic_DNA"/>
</dbReference>